<sequence>MRERESLIGDQSWVPKLNHQSPHPLEFWREQLIRVQDLIHDDDKSWNVQLINNAFSDRDKLAILAVDTLRPDQPDRWKWTFDKQGKFQVADKMFSLFPNRKEGLNEQWTPPQETLISVDLVVANERRVRRNFEKRGEGNRTPLSTPALG</sequence>
<protein>
    <submittedName>
        <fullName evidence="1">Ribonuclease H-like superfamily protein</fullName>
    </submittedName>
</protein>
<organism evidence="1 2">
    <name type="scientific">Striga asiatica</name>
    <name type="common">Asiatic witchweed</name>
    <name type="synonym">Buchnera asiatica</name>
    <dbReference type="NCBI Taxonomy" id="4170"/>
    <lineage>
        <taxon>Eukaryota</taxon>
        <taxon>Viridiplantae</taxon>
        <taxon>Streptophyta</taxon>
        <taxon>Embryophyta</taxon>
        <taxon>Tracheophyta</taxon>
        <taxon>Spermatophyta</taxon>
        <taxon>Magnoliopsida</taxon>
        <taxon>eudicotyledons</taxon>
        <taxon>Gunneridae</taxon>
        <taxon>Pentapetalae</taxon>
        <taxon>asterids</taxon>
        <taxon>lamiids</taxon>
        <taxon>Lamiales</taxon>
        <taxon>Orobanchaceae</taxon>
        <taxon>Buchnereae</taxon>
        <taxon>Striga</taxon>
    </lineage>
</organism>
<evidence type="ECO:0000313" key="1">
    <source>
        <dbReference type="EMBL" id="GER36325.1"/>
    </source>
</evidence>
<name>A0A5A7PU28_STRAF</name>
<dbReference type="Proteomes" id="UP000325081">
    <property type="component" value="Unassembled WGS sequence"/>
</dbReference>
<evidence type="ECO:0000313" key="2">
    <source>
        <dbReference type="Proteomes" id="UP000325081"/>
    </source>
</evidence>
<dbReference type="OrthoDB" id="1929473at2759"/>
<accession>A0A5A7PU28</accession>
<proteinExistence type="predicted"/>
<gene>
    <name evidence="1" type="ORF">STAS_12654</name>
</gene>
<comment type="caution">
    <text evidence="1">The sequence shown here is derived from an EMBL/GenBank/DDBJ whole genome shotgun (WGS) entry which is preliminary data.</text>
</comment>
<dbReference type="AlphaFoldDB" id="A0A5A7PU28"/>
<reference evidence="2" key="1">
    <citation type="journal article" date="2019" name="Curr. Biol.">
        <title>Genome Sequence of Striga asiatica Provides Insight into the Evolution of Plant Parasitism.</title>
        <authorList>
            <person name="Yoshida S."/>
            <person name="Kim S."/>
            <person name="Wafula E.K."/>
            <person name="Tanskanen J."/>
            <person name="Kim Y.M."/>
            <person name="Honaas L."/>
            <person name="Yang Z."/>
            <person name="Spallek T."/>
            <person name="Conn C.E."/>
            <person name="Ichihashi Y."/>
            <person name="Cheong K."/>
            <person name="Cui S."/>
            <person name="Der J.P."/>
            <person name="Gundlach H."/>
            <person name="Jiao Y."/>
            <person name="Hori C."/>
            <person name="Ishida J.K."/>
            <person name="Kasahara H."/>
            <person name="Kiba T."/>
            <person name="Kim M.S."/>
            <person name="Koo N."/>
            <person name="Laohavisit A."/>
            <person name="Lee Y.H."/>
            <person name="Lumba S."/>
            <person name="McCourt P."/>
            <person name="Mortimer J.C."/>
            <person name="Mutuku J.M."/>
            <person name="Nomura T."/>
            <person name="Sasaki-Sekimoto Y."/>
            <person name="Seto Y."/>
            <person name="Wang Y."/>
            <person name="Wakatake T."/>
            <person name="Sakakibara H."/>
            <person name="Demura T."/>
            <person name="Yamaguchi S."/>
            <person name="Yoneyama K."/>
            <person name="Manabe R.I."/>
            <person name="Nelson D.C."/>
            <person name="Schulman A.H."/>
            <person name="Timko M.P."/>
            <person name="dePamphilis C.W."/>
            <person name="Choi D."/>
            <person name="Shirasu K."/>
        </authorList>
    </citation>
    <scope>NUCLEOTIDE SEQUENCE [LARGE SCALE GENOMIC DNA]</scope>
    <source>
        <strain evidence="2">cv. UVA1</strain>
    </source>
</reference>
<dbReference type="EMBL" id="BKCP01005139">
    <property type="protein sequence ID" value="GER36325.1"/>
    <property type="molecule type" value="Genomic_DNA"/>
</dbReference>
<keyword evidence="2" id="KW-1185">Reference proteome</keyword>